<protein>
    <submittedName>
        <fullName evidence="1">Uncharacterized protein</fullName>
    </submittedName>
</protein>
<name>A0A1M6RXN8_9BACT</name>
<accession>A0A1M6RXN8</accession>
<dbReference type="AlphaFoldDB" id="A0A1M6RXN8"/>
<evidence type="ECO:0000313" key="1">
    <source>
        <dbReference type="EMBL" id="SHK37234.1"/>
    </source>
</evidence>
<gene>
    <name evidence="1" type="ORF">SAMN02746009_00823</name>
</gene>
<proteinExistence type="predicted"/>
<dbReference type="Proteomes" id="UP000183947">
    <property type="component" value="Unassembled WGS sequence"/>
</dbReference>
<dbReference type="EMBL" id="FRAS01000002">
    <property type="protein sequence ID" value="SHK37234.1"/>
    <property type="molecule type" value="Genomic_DNA"/>
</dbReference>
<evidence type="ECO:0000313" key="2">
    <source>
        <dbReference type="Proteomes" id="UP000183947"/>
    </source>
</evidence>
<organism evidence="1 2">
    <name type="scientific">Hymenobacter psychrotolerans DSM 18569</name>
    <dbReference type="NCBI Taxonomy" id="1121959"/>
    <lineage>
        <taxon>Bacteria</taxon>
        <taxon>Pseudomonadati</taxon>
        <taxon>Bacteroidota</taxon>
        <taxon>Cytophagia</taxon>
        <taxon>Cytophagales</taxon>
        <taxon>Hymenobacteraceae</taxon>
        <taxon>Hymenobacter</taxon>
    </lineage>
</organism>
<sequence>MEDLTNLARIVTDRKLKVLPLLDFAARNSANKEMLLVQLLTDNQPRSQQQIVKALYSKTDKVRQTAFRKLKSRVQQKLLNHLYFLDETDPRHLVSRRYEHQFLSLYLQVNTLYSEGELRAAEPLCRKALRIAQTQELTQYVVLCGQLLRSIYADMRMPVRYQANKELLAKSQKQLALEEEAAQLYWDVKATIAYTVRTRRSILEKMEEHVQKLADLHQQVKSFSTFLYHYRTRLIQEELVGNYEAIIRITADTARQLEQGKINDKRFDKRFNAYMSVYAHFRSRQAAKGLKLAEEYAKYFHYSSINWLYYLEIYLLLAIHAGQYGQALELLGSARKNLHFAKQGTLAQQRWDLYETYMQFVRPEMSPVRMRSFSTFVQTVPDHSRDKQGYNVAVLILQFLHFLRQRDVESILTRLEGLRKYQQRHLRESGNLRSQLFFRMLAVTVKSDFDPVRSEQRAESLLKKLQAAPPPGEAFAEIEIVPYEELWQITLDILRATALYNALQDKVIR</sequence>
<reference evidence="2" key="1">
    <citation type="submission" date="2016-11" db="EMBL/GenBank/DDBJ databases">
        <authorList>
            <person name="Varghese N."/>
            <person name="Submissions S."/>
        </authorList>
    </citation>
    <scope>NUCLEOTIDE SEQUENCE [LARGE SCALE GENOMIC DNA]</scope>
    <source>
        <strain evidence="2">DSM 18569</strain>
    </source>
</reference>
<dbReference type="STRING" id="1121959.SAMN02746009_00823"/>
<keyword evidence="2" id="KW-1185">Reference proteome</keyword>